<feature type="compositionally biased region" description="Low complexity" evidence="1">
    <location>
        <begin position="536"/>
        <end position="546"/>
    </location>
</feature>
<gene>
    <name evidence="4" type="ORF">H4C75_25665</name>
</gene>
<dbReference type="AlphaFoldDB" id="A0A7W2K002"/>
<comment type="caution">
    <text evidence="4">The sequence shown here is derived from an EMBL/GenBank/DDBJ whole genome shotgun (WGS) entry which is preliminary data.</text>
</comment>
<feature type="compositionally biased region" description="Basic and acidic residues" evidence="1">
    <location>
        <begin position="918"/>
        <end position="935"/>
    </location>
</feature>
<feature type="region of interest" description="Disordered" evidence="1">
    <location>
        <begin position="597"/>
        <end position="624"/>
    </location>
</feature>
<dbReference type="RefSeq" id="WP_182324927.1">
    <property type="nucleotide sequence ID" value="NZ_JACGDE010000025.1"/>
</dbReference>
<proteinExistence type="predicted"/>
<protein>
    <submittedName>
        <fullName evidence="4">DNA primase</fullName>
    </submittedName>
</protein>
<feature type="region of interest" description="Disordered" evidence="1">
    <location>
        <begin position="1222"/>
        <end position="1251"/>
    </location>
</feature>
<dbReference type="Pfam" id="PF18974">
    <property type="entry name" value="DUF5710"/>
    <property type="match status" value="1"/>
</dbReference>
<dbReference type="PANTHER" id="PTHR48125">
    <property type="entry name" value="LP07818P1"/>
    <property type="match status" value="1"/>
</dbReference>
<reference evidence="4 5" key="1">
    <citation type="submission" date="2020-07" db="EMBL/GenBank/DDBJ databases">
        <title>Diversity of carbapenemase encoding genes among Pseudomonas putida group clinical isolates in a tertiary Brazilian hospital.</title>
        <authorList>
            <person name="Alberto-Lei F."/>
            <person name="Nodari C.S."/>
            <person name="Streling A.P."/>
            <person name="Paulino J.T."/>
            <person name="Bessa-Neto F.O."/>
            <person name="Cayo R."/>
            <person name="Gales A.C."/>
        </authorList>
    </citation>
    <scope>NUCLEOTIDE SEQUENCE [LARGE SCALE GENOMIC DNA]</scope>
    <source>
        <strain evidence="4 5">14802</strain>
    </source>
</reference>
<feature type="compositionally biased region" description="Basic and acidic residues" evidence="1">
    <location>
        <begin position="1222"/>
        <end position="1231"/>
    </location>
</feature>
<evidence type="ECO:0000313" key="5">
    <source>
        <dbReference type="Proteomes" id="UP000541770"/>
    </source>
</evidence>
<feature type="domain" description="DUF5710" evidence="3">
    <location>
        <begin position="9"/>
        <end position="59"/>
    </location>
</feature>
<feature type="compositionally biased region" description="Low complexity" evidence="1">
    <location>
        <begin position="1233"/>
        <end position="1251"/>
    </location>
</feature>
<feature type="compositionally biased region" description="Polar residues" evidence="1">
    <location>
        <begin position="422"/>
        <end position="438"/>
    </location>
</feature>
<evidence type="ECO:0000256" key="1">
    <source>
        <dbReference type="SAM" id="MobiDB-lite"/>
    </source>
</evidence>
<evidence type="ECO:0000259" key="3">
    <source>
        <dbReference type="Pfam" id="PF18974"/>
    </source>
</evidence>
<feature type="region of interest" description="Disordered" evidence="1">
    <location>
        <begin position="871"/>
        <end position="936"/>
    </location>
</feature>
<sequence>MSTSEHVFWLAVPHDQRDVARAASGKLGDGRAGIAWNNELKLWYARPGCDLERVREWWPDRSQRATGGDPEAEFLDALTAAGLVLHGLPVMDGQRQRVATVEDKKGKKSGLYRGYLDRRPGGFFINYHRAANEKDITNWKATGGEADAAGRLHIRAAAQQSKDDAERKRVAEYAKQRAAAERLYGIFSRADPAHGYLERKGISATPELRQTNNGALVVPFFDVHGEFQTLQYIPATGDKFLFEGAPKQGHFLVVGGELKNGGPILYAEGYATARSINLAVGIPVVMTIDAGNMVAVAEVLQKHYPDSPHLFLSDFDHAKPENKGLLMATSAAEKVGGQVLYPQFTEAELAPGITDFNDLHKLRGLEAVAAQIAPSLQSLRMEPASMDKPQPAAPTVSTPDQVAPVAAPISKVLDVPVGDGNAVTQQASPNAPLQQSEVVSEPRSLEMPAQSDAENAPAVPKKTRAPAKPAQPARSGEEKAPAAAKKPRTPAKPAQSGEAKAPAAPRKTRTSAKSVQPDATPQPEITPAVIKDAEGAEAAEGVTTGEVKADTQASTTTAEAGLPAAEAVLVADEVGGGKPQQGNGPSAVDLLADVDAEVEQREPAVENLPSGEAKVDGQAPTAAEPVTPAAEAVLVADEVGDSGPQRGIGPSVPEQLADTVPEAEVVEPVKPTPPMAPAERENVQEPGDAELSAAPIGKPSAGPDNPIGEQADTSAAVDSIWVGPPRPSGEEPPELQQIDKDALLARLTWEKQDNNTVLYKLDGEPAFIDRGVRLDMAEGASQSDEKVLAALLTAAQYYRGRIELTGSEEFQRKAIGLIAMHQLNVSMKNPTQQAQLEDARKALQAVPAQNDSISGDTPPLTGAEPLVVQRQAVQPAATSTSSQLVEPAPAPAPAPATAAIAQSPSPEVTQSADSAASKAEKAIHTPHQEAKDGVRGKVMGFGDSPFRFDPNNTASTYLTLRTRLGTQTFWGKELAGLLRDTRIQKGNVVTLKWLGKEAVVVKVPVKDGDGKVVRYEEKNAHRNQWSLEPLGRPAVTTGDDVGVKLNAYDVDRFAALQQELVARMRLEVPMPSRPKDGLFWMTPDGEGSAKAGDHLSAPRPTMDVKAAGQPVMSSWTHDGQLDMALVRGDGPYLQGVVRHEGQLQHVLVSLPDRENAPPMVFNLVTADGLVPIGVGHGINKAGGVAVSRESIAFKLDGDTAVRVGKLERPAEVPPALHARLGFDERWRDDNTLPKSAPAAAPTAQPSEPRPA</sequence>
<feature type="region of interest" description="Disordered" evidence="1">
    <location>
        <begin position="420"/>
        <end position="560"/>
    </location>
</feature>
<name>A0A7W2K002_9PSED</name>
<dbReference type="Proteomes" id="UP000541770">
    <property type="component" value="Unassembled WGS sequence"/>
</dbReference>
<evidence type="ECO:0000313" key="4">
    <source>
        <dbReference type="EMBL" id="MBA6068128.1"/>
    </source>
</evidence>
<dbReference type="InterPro" id="IPR040677">
    <property type="entry name" value="LPD7"/>
</dbReference>
<organism evidence="4 5">
    <name type="scientific">Pseudomonas mosselii</name>
    <dbReference type="NCBI Taxonomy" id="78327"/>
    <lineage>
        <taxon>Bacteria</taxon>
        <taxon>Pseudomonadati</taxon>
        <taxon>Pseudomonadota</taxon>
        <taxon>Gammaproteobacteria</taxon>
        <taxon>Pseudomonadales</taxon>
        <taxon>Pseudomonadaceae</taxon>
        <taxon>Pseudomonas</taxon>
    </lineage>
</organism>
<dbReference type="InterPro" id="IPR043764">
    <property type="entry name" value="DUF5710"/>
</dbReference>
<dbReference type="PANTHER" id="PTHR48125:SF10">
    <property type="entry name" value="OS12G0136300 PROTEIN"/>
    <property type="match status" value="1"/>
</dbReference>
<feature type="domain" description="Large polyvalent protein-associated" evidence="2">
    <location>
        <begin position="749"/>
        <end position="839"/>
    </location>
</feature>
<feature type="compositionally biased region" description="Low complexity" evidence="1">
    <location>
        <begin position="895"/>
        <end position="917"/>
    </location>
</feature>
<dbReference type="EMBL" id="JACGDE010000025">
    <property type="protein sequence ID" value="MBA6068128.1"/>
    <property type="molecule type" value="Genomic_DNA"/>
</dbReference>
<accession>A0A7W2K002</accession>
<dbReference type="Pfam" id="PF18821">
    <property type="entry name" value="LPD7"/>
    <property type="match status" value="1"/>
</dbReference>
<feature type="region of interest" description="Disordered" evidence="1">
    <location>
        <begin position="690"/>
        <end position="710"/>
    </location>
</feature>
<evidence type="ECO:0000259" key="2">
    <source>
        <dbReference type="Pfam" id="PF18821"/>
    </source>
</evidence>